<dbReference type="InterPro" id="IPR001296">
    <property type="entry name" value="Glyco_trans_1"/>
</dbReference>
<dbReference type="PANTHER" id="PTHR12526:SF630">
    <property type="entry name" value="GLYCOSYLTRANSFERASE"/>
    <property type="match status" value="1"/>
</dbReference>
<accession>A0A4P6EZN0</accession>
<sequence>MIIDIVLGIASGRGGLETVVTNISQELKRRGHRVRVFQTLPPRYKEWSETLPENYYYALPPEALDDTDSKPFFQVEVQRFAAGYRSLLEELGCPDVVLAAHTPLIGLVCNLALNHLEAGNRPPIISWLHGPPEAFGQEAAQFMKYSDAHMVISRDIGRKIEAALPAAAPIYYVGNPIDARFIEMVARPQKGPAKLLYIGRIDNNPKRLDVLFRSLQFVQNWELQIIGDGDDRAALEQLAEQLHISDSIQWNGWKEDPWAEVKEASLLVLSSDYEGFGMVLIEALARGIPVLSTSCGGPDDIIIHGVNGWLYPVGDSGALQRWLQQIIEGTQALPSPQACLQSIEPFALEQVAAVMIESIIYTKASFGNDLYIAPYQIKVAAEILIASIEKLANGFSFEQAESFAVSIIKPHGIAVEAVMAIIELFSEKDLRSDRYTLFGIVCWNLQMYDYVIPLLQKALQLAPQHSDALYNMGYVLHTMGEHTLANQYFSQIPNPDEELLALINHLGQ</sequence>
<organism evidence="3 4">
    <name type="scientific">Paenibacillus protaetiae</name>
    <dbReference type="NCBI Taxonomy" id="2509456"/>
    <lineage>
        <taxon>Bacteria</taxon>
        <taxon>Bacillati</taxon>
        <taxon>Bacillota</taxon>
        <taxon>Bacilli</taxon>
        <taxon>Bacillales</taxon>
        <taxon>Paenibacillaceae</taxon>
        <taxon>Paenibacillus</taxon>
    </lineage>
</organism>
<evidence type="ECO:0000313" key="3">
    <source>
        <dbReference type="EMBL" id="QAY67773.1"/>
    </source>
</evidence>
<dbReference type="SUPFAM" id="SSF53756">
    <property type="entry name" value="UDP-Glycosyltransferase/glycogen phosphorylase"/>
    <property type="match status" value="1"/>
</dbReference>
<dbReference type="SUPFAM" id="SSF48452">
    <property type="entry name" value="TPR-like"/>
    <property type="match status" value="1"/>
</dbReference>
<dbReference type="Pfam" id="PF13439">
    <property type="entry name" value="Glyco_transf_4"/>
    <property type="match status" value="1"/>
</dbReference>
<feature type="domain" description="Glycosyltransferase subfamily 4-like N-terminal" evidence="2">
    <location>
        <begin position="14"/>
        <end position="179"/>
    </location>
</feature>
<dbReference type="InterPro" id="IPR011990">
    <property type="entry name" value="TPR-like_helical_dom_sf"/>
</dbReference>
<keyword evidence="3" id="KW-0808">Transferase</keyword>
<name>A0A4P6EZN0_9BACL</name>
<dbReference type="PANTHER" id="PTHR12526">
    <property type="entry name" value="GLYCOSYLTRANSFERASE"/>
    <property type="match status" value="1"/>
</dbReference>
<dbReference type="Pfam" id="PF00534">
    <property type="entry name" value="Glycos_transf_1"/>
    <property type="match status" value="1"/>
</dbReference>
<dbReference type="Gene3D" id="1.25.40.10">
    <property type="entry name" value="Tetratricopeptide repeat domain"/>
    <property type="match status" value="1"/>
</dbReference>
<dbReference type="RefSeq" id="WP_129442899.1">
    <property type="nucleotide sequence ID" value="NZ_CP035492.1"/>
</dbReference>
<dbReference type="Gene3D" id="3.40.50.2000">
    <property type="entry name" value="Glycogen Phosphorylase B"/>
    <property type="match status" value="2"/>
</dbReference>
<reference evidence="3 4" key="1">
    <citation type="submission" date="2019-01" db="EMBL/GenBank/DDBJ databases">
        <title>Genome sequencing of strain FW100M-2.</title>
        <authorList>
            <person name="Heo J."/>
            <person name="Kim S.-J."/>
            <person name="Kim J.-S."/>
            <person name="Hong S.-B."/>
            <person name="Kwon S.-W."/>
        </authorList>
    </citation>
    <scope>NUCLEOTIDE SEQUENCE [LARGE SCALE GENOMIC DNA]</scope>
    <source>
        <strain evidence="3 4">FW100M-2</strain>
    </source>
</reference>
<proteinExistence type="predicted"/>
<dbReference type="GO" id="GO:0016757">
    <property type="term" value="F:glycosyltransferase activity"/>
    <property type="evidence" value="ECO:0007669"/>
    <property type="project" value="InterPro"/>
</dbReference>
<dbReference type="AlphaFoldDB" id="A0A4P6EZN0"/>
<dbReference type="OrthoDB" id="9787617at2"/>
<gene>
    <name evidence="3" type="ORF">ET464_16645</name>
</gene>
<evidence type="ECO:0000259" key="2">
    <source>
        <dbReference type="Pfam" id="PF13439"/>
    </source>
</evidence>
<dbReference type="KEGG" id="pprt:ET464_16645"/>
<evidence type="ECO:0000259" key="1">
    <source>
        <dbReference type="Pfam" id="PF00534"/>
    </source>
</evidence>
<dbReference type="EMBL" id="CP035492">
    <property type="protein sequence ID" value="QAY67773.1"/>
    <property type="molecule type" value="Genomic_DNA"/>
</dbReference>
<protein>
    <submittedName>
        <fullName evidence="3">Glycosyltransferase</fullName>
    </submittedName>
</protein>
<keyword evidence="4" id="KW-1185">Reference proteome</keyword>
<dbReference type="CDD" id="cd03811">
    <property type="entry name" value="GT4_GT28_WabH-like"/>
    <property type="match status" value="1"/>
</dbReference>
<feature type="domain" description="Glycosyl transferase family 1" evidence="1">
    <location>
        <begin position="188"/>
        <end position="330"/>
    </location>
</feature>
<evidence type="ECO:0000313" key="4">
    <source>
        <dbReference type="Proteomes" id="UP000293568"/>
    </source>
</evidence>
<dbReference type="Proteomes" id="UP000293568">
    <property type="component" value="Chromosome"/>
</dbReference>
<dbReference type="InterPro" id="IPR028098">
    <property type="entry name" value="Glyco_trans_4-like_N"/>
</dbReference>